<dbReference type="Gene3D" id="3.30.390.30">
    <property type="match status" value="1"/>
</dbReference>
<dbReference type="GO" id="GO:0008860">
    <property type="term" value="F:ferredoxin-NAD+ reductase activity"/>
    <property type="evidence" value="ECO:0007669"/>
    <property type="project" value="UniProtKB-EC"/>
</dbReference>
<evidence type="ECO:0000313" key="7">
    <source>
        <dbReference type="EMBL" id="MBB5980011.1"/>
    </source>
</evidence>
<dbReference type="SUPFAM" id="SSF51905">
    <property type="entry name" value="FAD/NAD(P)-binding domain"/>
    <property type="match status" value="2"/>
</dbReference>
<keyword evidence="3" id="KW-0274">FAD</keyword>
<comment type="caution">
    <text evidence="7">The sequence shown here is derived from an EMBL/GenBank/DDBJ whole genome shotgun (WGS) entry which is preliminary data.</text>
</comment>
<keyword evidence="8" id="KW-1185">Reference proteome</keyword>
<evidence type="ECO:0000259" key="6">
    <source>
        <dbReference type="Pfam" id="PF14759"/>
    </source>
</evidence>
<keyword evidence="2" id="KW-0285">Flavoprotein</keyword>
<dbReference type="GO" id="GO:0005737">
    <property type="term" value="C:cytoplasm"/>
    <property type="evidence" value="ECO:0007669"/>
    <property type="project" value="TreeGrafter"/>
</dbReference>
<dbReference type="GO" id="GO:0016651">
    <property type="term" value="F:oxidoreductase activity, acting on NAD(P)H"/>
    <property type="evidence" value="ECO:0007669"/>
    <property type="project" value="TreeGrafter"/>
</dbReference>
<evidence type="ECO:0000256" key="4">
    <source>
        <dbReference type="ARBA" id="ARBA00023002"/>
    </source>
</evidence>
<evidence type="ECO:0000259" key="5">
    <source>
        <dbReference type="Pfam" id="PF07992"/>
    </source>
</evidence>
<keyword evidence="4 7" id="KW-0560">Oxidoreductase</keyword>
<dbReference type="Pfam" id="PF07992">
    <property type="entry name" value="Pyr_redox_2"/>
    <property type="match status" value="1"/>
</dbReference>
<dbReference type="InterPro" id="IPR050446">
    <property type="entry name" value="FAD-oxidoreductase/Apoptosis"/>
</dbReference>
<dbReference type="RefSeq" id="WP_184835415.1">
    <property type="nucleotide sequence ID" value="NZ_BAAAVN010000007.1"/>
</dbReference>
<organism evidence="7 8">
    <name type="scientific">Kribbella solani</name>
    <dbReference type="NCBI Taxonomy" id="236067"/>
    <lineage>
        <taxon>Bacteria</taxon>
        <taxon>Bacillati</taxon>
        <taxon>Actinomycetota</taxon>
        <taxon>Actinomycetes</taxon>
        <taxon>Propionibacteriales</taxon>
        <taxon>Kribbellaceae</taxon>
        <taxon>Kribbella</taxon>
    </lineage>
</organism>
<keyword evidence="7" id="KW-0223">Dioxygenase</keyword>
<comment type="cofactor">
    <cofactor evidence="1">
        <name>FAD</name>
        <dbReference type="ChEBI" id="CHEBI:57692"/>
    </cofactor>
</comment>
<dbReference type="SUPFAM" id="SSF55424">
    <property type="entry name" value="FAD/NAD-linked reductases, dimerisation (C-terminal) domain"/>
    <property type="match status" value="1"/>
</dbReference>
<proteinExistence type="predicted"/>
<dbReference type="PANTHER" id="PTHR43557">
    <property type="entry name" value="APOPTOSIS-INDUCING FACTOR 1"/>
    <property type="match status" value="1"/>
</dbReference>
<protein>
    <submittedName>
        <fullName evidence="7">3-phenylpropionate/trans-cinnamate dioxygenase ferredoxin reductase subunit</fullName>
        <ecNumber evidence="7">1.18.1.3</ecNumber>
    </submittedName>
</protein>
<name>A0A841DQ37_9ACTN</name>
<evidence type="ECO:0000313" key="8">
    <source>
        <dbReference type="Proteomes" id="UP000558997"/>
    </source>
</evidence>
<feature type="domain" description="Reductase C-terminal" evidence="6">
    <location>
        <begin position="344"/>
        <end position="424"/>
    </location>
</feature>
<evidence type="ECO:0000256" key="3">
    <source>
        <dbReference type="ARBA" id="ARBA00022827"/>
    </source>
</evidence>
<feature type="domain" description="FAD/NAD(P)-binding" evidence="5">
    <location>
        <begin position="26"/>
        <end position="324"/>
    </location>
</feature>
<dbReference type="EC" id="1.18.1.3" evidence="7"/>
<accession>A0A841DQ37</accession>
<dbReference type="PRINTS" id="PR00411">
    <property type="entry name" value="PNDRDTASEI"/>
</dbReference>
<dbReference type="PANTHER" id="PTHR43557:SF2">
    <property type="entry name" value="RIESKE DOMAIN-CONTAINING PROTEIN-RELATED"/>
    <property type="match status" value="1"/>
</dbReference>
<dbReference type="InterPro" id="IPR023753">
    <property type="entry name" value="FAD/NAD-binding_dom"/>
</dbReference>
<reference evidence="7 8" key="1">
    <citation type="submission" date="2020-08" db="EMBL/GenBank/DDBJ databases">
        <title>Sequencing the genomes of 1000 actinobacteria strains.</title>
        <authorList>
            <person name="Klenk H.-P."/>
        </authorList>
    </citation>
    <scope>NUCLEOTIDE SEQUENCE [LARGE SCALE GENOMIC DNA]</scope>
    <source>
        <strain evidence="7 8">DSM 17294</strain>
    </source>
</reference>
<dbReference type="Pfam" id="PF14759">
    <property type="entry name" value="Reductase_C"/>
    <property type="match status" value="1"/>
</dbReference>
<gene>
    <name evidence="7" type="ORF">HDA44_003352</name>
</gene>
<dbReference type="EMBL" id="JACHNF010000001">
    <property type="protein sequence ID" value="MBB5980011.1"/>
    <property type="molecule type" value="Genomic_DNA"/>
</dbReference>
<dbReference type="Proteomes" id="UP000558997">
    <property type="component" value="Unassembled WGS sequence"/>
</dbReference>
<dbReference type="InterPro" id="IPR028202">
    <property type="entry name" value="Reductase_C"/>
</dbReference>
<dbReference type="InterPro" id="IPR036188">
    <property type="entry name" value="FAD/NAD-bd_sf"/>
</dbReference>
<dbReference type="InterPro" id="IPR016156">
    <property type="entry name" value="FAD/NAD-linked_Rdtase_dimer_sf"/>
</dbReference>
<dbReference type="AlphaFoldDB" id="A0A841DQ37"/>
<evidence type="ECO:0000256" key="2">
    <source>
        <dbReference type="ARBA" id="ARBA00022630"/>
    </source>
</evidence>
<dbReference type="PRINTS" id="PR00368">
    <property type="entry name" value="FADPNR"/>
</dbReference>
<evidence type="ECO:0000256" key="1">
    <source>
        <dbReference type="ARBA" id="ARBA00001974"/>
    </source>
</evidence>
<dbReference type="GO" id="GO:0051213">
    <property type="term" value="F:dioxygenase activity"/>
    <property type="evidence" value="ECO:0007669"/>
    <property type="project" value="UniProtKB-KW"/>
</dbReference>
<sequence length="437" mass="45794">MTTKDAGRGQVAGRAGHVAGAGHAGHVVVAGAGHAGVQVAASLRAGGFAGAITLVDDDSDHPYQRPPLSKDFVADMAVAPLPLRAEKFFADSNVMLRDGSAIREIDRRAKQVILQDGAVLDYSALVLATGARCRPLDVPGAHLRGIHQLRTLRDARTLRELLTRARSVVVVGAGFIGLEFAAAVRGRGLEVTVLEAGDRPLARALTAPMSGHLAAAHLSMGTNLRCNETVARITGTVAGDVTAVVGSSGTSYPADLVLVGIGVQPRDELARTAGLPVDNGILVDDRLRTPDPAIYAAGDCARFRDPASGERIRLESVQNATDHGRHVAATLLGNDDAYEALPLFWSNQGRLRLQVAGLSGAATHTVVTGDPDRFSVLCFRDDRLIAVESLNSPGDHVAARRVLTAGTAPSLARDAQDGFSLKQYAQDITTSGVDHVR</sequence>
<dbReference type="Gene3D" id="3.50.50.60">
    <property type="entry name" value="FAD/NAD(P)-binding domain"/>
    <property type="match status" value="2"/>
</dbReference>